<keyword evidence="8 17" id="KW-0521">NADP</keyword>
<comment type="cofactor">
    <cofactor evidence="18 19">
        <name>K(+)</name>
        <dbReference type="ChEBI" id="CHEBI:29103"/>
    </cofactor>
    <text evidence="18 19">Binds 1 potassium ion per subunit.</text>
</comment>
<evidence type="ECO:0000256" key="2">
    <source>
        <dbReference type="ARBA" id="ARBA00000909"/>
    </source>
</evidence>
<comment type="catalytic activity">
    <reaction evidence="16 17 19">
        <text>(6S)-NADPHX + ADP = AMP + phosphate + NADPH + H(+)</text>
        <dbReference type="Rhea" id="RHEA:32235"/>
        <dbReference type="ChEBI" id="CHEBI:15378"/>
        <dbReference type="ChEBI" id="CHEBI:43474"/>
        <dbReference type="ChEBI" id="CHEBI:57783"/>
        <dbReference type="ChEBI" id="CHEBI:64076"/>
        <dbReference type="ChEBI" id="CHEBI:456215"/>
        <dbReference type="ChEBI" id="CHEBI:456216"/>
        <dbReference type="EC" id="4.2.1.136"/>
    </reaction>
</comment>
<comment type="similarity">
    <text evidence="3 19">In the N-terminal section; belongs to the NnrE/AIBP family.</text>
</comment>
<dbReference type="InterPro" id="IPR036652">
    <property type="entry name" value="YjeF_N_dom_sf"/>
</dbReference>
<evidence type="ECO:0000256" key="19">
    <source>
        <dbReference type="PIRNR" id="PIRNR017184"/>
    </source>
</evidence>
<evidence type="ECO:0000256" key="4">
    <source>
        <dbReference type="ARBA" id="ARBA00009524"/>
    </source>
</evidence>
<dbReference type="EC" id="5.1.99.6" evidence="19"/>
<evidence type="ECO:0000256" key="5">
    <source>
        <dbReference type="ARBA" id="ARBA00022723"/>
    </source>
</evidence>
<dbReference type="EC" id="4.2.1.136" evidence="19"/>
<feature type="binding site" evidence="17">
    <location>
        <position position="437"/>
    </location>
    <ligand>
        <name>(6S)-NADPHX</name>
        <dbReference type="ChEBI" id="CHEBI:64076"/>
    </ligand>
</feature>
<evidence type="ECO:0000256" key="14">
    <source>
        <dbReference type="ARBA" id="ARBA00025153"/>
    </source>
</evidence>
<feature type="binding site" evidence="18">
    <location>
        <position position="65"/>
    </location>
    <ligand>
        <name>K(+)</name>
        <dbReference type="ChEBI" id="CHEBI:29103"/>
    </ligand>
</feature>
<dbReference type="GO" id="GO:0052855">
    <property type="term" value="F:ADP-dependent NAD(P)H-hydrate dehydratase activity"/>
    <property type="evidence" value="ECO:0007669"/>
    <property type="project" value="UniProtKB-UniRule"/>
</dbReference>
<dbReference type="SUPFAM" id="SSF53613">
    <property type="entry name" value="Ribokinase-like"/>
    <property type="match status" value="1"/>
</dbReference>
<evidence type="ECO:0000259" key="21">
    <source>
        <dbReference type="PROSITE" id="PS51383"/>
    </source>
</evidence>
<dbReference type="Proteomes" id="UP000241771">
    <property type="component" value="Unassembled WGS sequence"/>
</dbReference>
<feature type="binding site" evidence="17">
    <location>
        <position position="371"/>
    </location>
    <ligand>
        <name>(6S)-NADPHX</name>
        <dbReference type="ChEBI" id="CHEBI:64076"/>
    </ligand>
</feature>
<evidence type="ECO:0000256" key="6">
    <source>
        <dbReference type="ARBA" id="ARBA00022741"/>
    </source>
</evidence>
<comment type="similarity">
    <text evidence="18">Belongs to the NnrE/AIBP family.</text>
</comment>
<keyword evidence="13" id="KW-0511">Multifunctional enzyme</keyword>
<dbReference type="AlphaFoldDB" id="A0A2T3NA46"/>
<dbReference type="GO" id="GO:0046496">
    <property type="term" value="P:nicotinamide nucleotide metabolic process"/>
    <property type="evidence" value="ECO:0007669"/>
    <property type="project" value="UniProtKB-UniRule"/>
</dbReference>
<feature type="binding site" evidence="18">
    <location>
        <begin position="132"/>
        <end position="138"/>
    </location>
    <ligand>
        <name>(6S)-NADPHX</name>
        <dbReference type="ChEBI" id="CHEBI:64076"/>
    </ligand>
</feature>
<keyword evidence="7 17" id="KW-0067">ATP-binding</keyword>
<feature type="domain" description="Rhodanese" evidence="20">
    <location>
        <begin position="40"/>
        <end position="114"/>
    </location>
</feature>
<feature type="binding site" evidence="17">
    <location>
        <position position="436"/>
    </location>
    <ligand>
        <name>AMP</name>
        <dbReference type="ChEBI" id="CHEBI:456215"/>
    </ligand>
</feature>
<evidence type="ECO:0000256" key="8">
    <source>
        <dbReference type="ARBA" id="ARBA00022857"/>
    </source>
</evidence>
<dbReference type="RefSeq" id="WP_036820571.1">
    <property type="nucleotide sequence ID" value="NZ_JGVO01000284.1"/>
</dbReference>
<name>A0A2T3NA46_9GAMM</name>
<dbReference type="PROSITE" id="PS01050">
    <property type="entry name" value="YJEF_C_2"/>
    <property type="match status" value="1"/>
</dbReference>
<dbReference type="FunFam" id="3.40.1190.20:FF:000017">
    <property type="entry name" value="Multifunctional fusion protein"/>
    <property type="match status" value="1"/>
</dbReference>
<dbReference type="GO" id="GO:0052856">
    <property type="term" value="F:NAD(P)HX epimerase activity"/>
    <property type="evidence" value="ECO:0007669"/>
    <property type="project" value="UniProtKB-UniRule"/>
</dbReference>
<dbReference type="Gene3D" id="3.40.1190.20">
    <property type="match status" value="1"/>
</dbReference>
<feature type="binding site" evidence="18">
    <location>
        <position position="164"/>
    </location>
    <ligand>
        <name>K(+)</name>
        <dbReference type="ChEBI" id="CHEBI:29103"/>
    </ligand>
</feature>
<evidence type="ECO:0000256" key="3">
    <source>
        <dbReference type="ARBA" id="ARBA00006001"/>
    </source>
</evidence>
<feature type="domain" description="YjeF C-terminal" evidence="21">
    <location>
        <begin position="228"/>
        <end position="495"/>
    </location>
</feature>
<dbReference type="InterPro" id="IPR001763">
    <property type="entry name" value="Rhodanese-like_dom"/>
</dbReference>
<dbReference type="NCBIfam" id="TIGR00196">
    <property type="entry name" value="yjeF_cterm"/>
    <property type="match status" value="1"/>
</dbReference>
<reference evidence="23 24" key="1">
    <citation type="submission" date="2018-01" db="EMBL/GenBank/DDBJ databases">
        <title>Whole genome sequencing of Histamine producing bacteria.</title>
        <authorList>
            <person name="Butler K."/>
        </authorList>
    </citation>
    <scope>NUCLEOTIDE SEQUENCE [LARGE SCALE GENOMIC DNA]</scope>
    <source>
        <strain evidence="23 24">DSM 100436</strain>
    </source>
</reference>
<evidence type="ECO:0000256" key="17">
    <source>
        <dbReference type="HAMAP-Rule" id="MF_01965"/>
    </source>
</evidence>
<keyword evidence="24" id="KW-1185">Reference proteome</keyword>
<accession>A0A2T3NA46</accession>
<organism evidence="23 24">
    <name type="scientific">Photobacterium sanctipauli</name>
    <dbReference type="NCBI Taxonomy" id="1342794"/>
    <lineage>
        <taxon>Bacteria</taxon>
        <taxon>Pseudomonadati</taxon>
        <taxon>Pseudomonadota</taxon>
        <taxon>Gammaproteobacteria</taxon>
        <taxon>Vibrionales</taxon>
        <taxon>Vibrionaceae</taxon>
        <taxon>Photobacterium</taxon>
    </lineage>
</organism>
<dbReference type="GO" id="GO:0005524">
    <property type="term" value="F:ATP binding"/>
    <property type="evidence" value="ECO:0007669"/>
    <property type="project" value="UniProtKB-UniRule"/>
</dbReference>
<keyword evidence="9 18" id="KW-0630">Potassium</keyword>
<dbReference type="InterPro" id="IPR017953">
    <property type="entry name" value="Carbohydrate_kinase_pred_CS"/>
</dbReference>
<evidence type="ECO:0000256" key="7">
    <source>
        <dbReference type="ARBA" id="ARBA00022840"/>
    </source>
</evidence>
<dbReference type="PANTHER" id="PTHR12592:SF0">
    <property type="entry name" value="ATP-DEPENDENT (S)-NAD(P)H-HYDRATE DEHYDRATASE"/>
    <property type="match status" value="1"/>
</dbReference>
<comment type="function">
    <text evidence="18">Catalyzes the epimerization of the S- and R-forms of NAD(P)HX, a damaged form of NAD(P)H that is a result of enzymatic or heat-dependent hydration. This is a prerequisite for the S-specific NAD(P)H-hydrate dehydratase to allow the repair of both epimers of NAD(P)HX.</text>
</comment>
<feature type="binding site" evidence="17">
    <location>
        <position position="263"/>
    </location>
    <ligand>
        <name>(6S)-NADPHX</name>
        <dbReference type="ChEBI" id="CHEBI:64076"/>
    </ligand>
</feature>
<keyword evidence="10 17" id="KW-0520">NAD</keyword>
<dbReference type="InterPro" id="IPR029056">
    <property type="entry name" value="Ribokinase-like"/>
</dbReference>
<feature type="binding site" evidence="18">
    <location>
        <position position="128"/>
    </location>
    <ligand>
        <name>K(+)</name>
        <dbReference type="ChEBI" id="CHEBI:29103"/>
    </ligand>
</feature>
<dbReference type="PANTHER" id="PTHR12592">
    <property type="entry name" value="ATP-DEPENDENT (S)-NAD(P)H-HYDRATE DEHYDRATASE FAMILY MEMBER"/>
    <property type="match status" value="1"/>
</dbReference>
<feature type="domain" description="YjeF N-terminal" evidence="22">
    <location>
        <begin position="16"/>
        <end position="218"/>
    </location>
</feature>
<comment type="caution">
    <text evidence="18">Lacks conserved residue(s) required for the propagation of feature annotation.</text>
</comment>
<evidence type="ECO:0000256" key="18">
    <source>
        <dbReference type="HAMAP-Rule" id="MF_01966"/>
    </source>
</evidence>
<dbReference type="EMBL" id="PYMA01000027">
    <property type="protein sequence ID" value="PSW10457.1"/>
    <property type="molecule type" value="Genomic_DNA"/>
</dbReference>
<gene>
    <name evidence="17" type="primary">nnrD</name>
    <name evidence="18" type="synonym">nnrE</name>
    <name evidence="23" type="ORF">C9I98_24950</name>
</gene>
<comment type="cofactor">
    <cofactor evidence="17">
        <name>Mg(2+)</name>
        <dbReference type="ChEBI" id="CHEBI:18420"/>
    </cofactor>
</comment>
<comment type="caution">
    <text evidence="23">The sequence shown here is derived from an EMBL/GenBank/DDBJ whole genome shotgun (WGS) entry which is preliminary data.</text>
</comment>
<dbReference type="InterPro" id="IPR004443">
    <property type="entry name" value="YjeF_N_dom"/>
</dbReference>
<dbReference type="FunFam" id="3.40.50.10260:FF:000003">
    <property type="entry name" value="Multifunctional fusion protein"/>
    <property type="match status" value="1"/>
</dbReference>
<dbReference type="NCBIfam" id="TIGR00197">
    <property type="entry name" value="yjeF_nterm"/>
    <property type="match status" value="1"/>
</dbReference>
<comment type="subunit">
    <text evidence="17">Homotetramer.</text>
</comment>
<sequence length="498" mass="51569">MEQAQLPIQLYTAEQVRTGEQKAAAMLGLDMYRLMERAGAAVFEHLVQAYPASTTVLVCCGGGNNGGDGYVVARLALEAGYKVILWGLGDSANLTGDAAIARQAWLDAGGQITPPASELPPSAGVVVDALLGTGLNGPVRENAADLIRLLNRSSLPILSVDIPSGLCADTGQVLGAAIRAQATVTFIGCKQGLLTGKAANYVGELLFAGLDVESAFHSVCQPAVGRVTEDDVAQCLGIRDRTAHKGDHGRILCVGGDHGMGGAIRLAAEAAARSGAGLTAVLTQPDNVLSIVSAIPEIMAKGWQEKAHEVSQKLAWANVVVLGPGLGQSDWSKALFFYIAATDKNLVLDADGLNLLALSPDYKNNRIITPHPGEAARLLNCSVADVEADRFAAVRALQQKYGGVVVLKGAGSLIDNGTDCWLCAAGNPGMATGGMGDVLSGVIGALVAQGLSLTDAARVGVLIHSMAADRCAMDGERGMLASDLFPHIRQLVNPKLRT</sequence>
<evidence type="ECO:0000256" key="16">
    <source>
        <dbReference type="ARBA" id="ARBA00049209"/>
    </source>
</evidence>
<evidence type="ECO:0000256" key="10">
    <source>
        <dbReference type="ARBA" id="ARBA00023027"/>
    </source>
</evidence>
<evidence type="ECO:0000259" key="22">
    <source>
        <dbReference type="PROSITE" id="PS51385"/>
    </source>
</evidence>
<evidence type="ECO:0000256" key="13">
    <source>
        <dbReference type="ARBA" id="ARBA00023268"/>
    </source>
</evidence>
<dbReference type="PIRSF" id="PIRSF017184">
    <property type="entry name" value="Nnr"/>
    <property type="match status" value="1"/>
</dbReference>
<protein>
    <recommendedName>
        <fullName evidence="19">Bifunctional NAD(P)H-hydrate repair enzyme</fullName>
    </recommendedName>
    <alternativeName>
        <fullName evidence="19">Nicotinamide nucleotide repair protein</fullName>
    </alternativeName>
    <domain>
        <recommendedName>
            <fullName evidence="19">ADP-dependent (S)-NAD(P)H-hydrate dehydratase</fullName>
            <ecNumber evidence="19">4.2.1.136</ecNumber>
        </recommendedName>
        <alternativeName>
            <fullName evidence="19">ADP-dependent NAD(P)HX dehydratase</fullName>
        </alternativeName>
    </domain>
    <domain>
        <recommendedName>
            <fullName evidence="19">NAD(P)H-hydrate epimerase</fullName>
            <ecNumber evidence="19">5.1.99.6</ecNumber>
        </recommendedName>
    </domain>
</protein>
<dbReference type="GO" id="GO:0046872">
    <property type="term" value="F:metal ion binding"/>
    <property type="evidence" value="ECO:0007669"/>
    <property type="project" value="UniProtKB-UniRule"/>
</dbReference>
<proteinExistence type="inferred from homology"/>
<dbReference type="InterPro" id="IPR030677">
    <property type="entry name" value="Nnr"/>
</dbReference>
<evidence type="ECO:0000313" key="24">
    <source>
        <dbReference type="Proteomes" id="UP000241771"/>
    </source>
</evidence>
<dbReference type="GO" id="GO:0110051">
    <property type="term" value="P:metabolite repair"/>
    <property type="evidence" value="ECO:0007669"/>
    <property type="project" value="TreeGrafter"/>
</dbReference>
<comment type="similarity">
    <text evidence="4 19">In the C-terminal section; belongs to the NnrD/CARKD family.</text>
</comment>
<keyword evidence="6 17" id="KW-0547">Nucleotide-binding</keyword>
<feature type="binding site" evidence="18">
    <location>
        <begin position="64"/>
        <end position="68"/>
    </location>
    <ligand>
        <name>(6S)-NADPHX</name>
        <dbReference type="ChEBI" id="CHEBI:64076"/>
    </ligand>
</feature>
<evidence type="ECO:0000256" key="15">
    <source>
        <dbReference type="ARBA" id="ARBA00048238"/>
    </source>
</evidence>
<dbReference type="CDD" id="cd01171">
    <property type="entry name" value="YXKO-related"/>
    <property type="match status" value="1"/>
</dbReference>
<dbReference type="InterPro" id="IPR000631">
    <property type="entry name" value="CARKD"/>
</dbReference>
<evidence type="ECO:0000256" key="9">
    <source>
        <dbReference type="ARBA" id="ARBA00022958"/>
    </source>
</evidence>
<keyword evidence="11 18" id="KW-0413">Isomerase</keyword>
<dbReference type="OrthoDB" id="9806925at2"/>
<dbReference type="PROSITE" id="PS51385">
    <property type="entry name" value="YJEF_N"/>
    <property type="match status" value="1"/>
</dbReference>
<dbReference type="SUPFAM" id="SSF64153">
    <property type="entry name" value="YjeF N-terminal domain-like"/>
    <property type="match status" value="1"/>
</dbReference>
<dbReference type="HAMAP" id="MF_01965">
    <property type="entry name" value="NADHX_dehydratase"/>
    <property type="match status" value="1"/>
</dbReference>
<dbReference type="Gene3D" id="3.40.50.10260">
    <property type="entry name" value="YjeF N-terminal domain"/>
    <property type="match status" value="1"/>
</dbReference>
<dbReference type="Pfam" id="PF03853">
    <property type="entry name" value="YjeF_N"/>
    <property type="match status" value="1"/>
</dbReference>
<evidence type="ECO:0000256" key="11">
    <source>
        <dbReference type="ARBA" id="ARBA00023235"/>
    </source>
</evidence>
<comment type="function">
    <text evidence="17">Catalyzes the dehydration of the S-form of NAD(P)HX at the expense of ADP, which is converted to AMP. Together with NAD(P)HX epimerase, which catalyzes the epimerization of the S- and R-forms, the enzyme allows the repair of both epimers of NAD(P)HX, a damaged form of NAD(P)H that is a result of enzymatic or heat-dependent hydration.</text>
</comment>
<comment type="catalytic activity">
    <reaction evidence="2 18 19">
        <text>(6R)-NADPHX = (6S)-NADPHX</text>
        <dbReference type="Rhea" id="RHEA:32227"/>
        <dbReference type="ChEBI" id="CHEBI:64076"/>
        <dbReference type="ChEBI" id="CHEBI:64077"/>
        <dbReference type="EC" id="5.1.99.6"/>
    </reaction>
</comment>
<keyword evidence="5 18" id="KW-0479">Metal-binding</keyword>
<feature type="binding site" evidence="17">
    <location>
        <begin position="408"/>
        <end position="412"/>
    </location>
    <ligand>
        <name>AMP</name>
        <dbReference type="ChEBI" id="CHEBI:456215"/>
    </ligand>
</feature>
<evidence type="ECO:0000256" key="1">
    <source>
        <dbReference type="ARBA" id="ARBA00000013"/>
    </source>
</evidence>
<dbReference type="HAMAP" id="MF_01966">
    <property type="entry name" value="NADHX_epimerase"/>
    <property type="match status" value="1"/>
</dbReference>
<comment type="similarity">
    <text evidence="17">Belongs to the NnrD/CARKD family.</text>
</comment>
<feature type="binding site" evidence="18">
    <location>
        <position position="161"/>
    </location>
    <ligand>
        <name>(6S)-NADPHX</name>
        <dbReference type="ChEBI" id="CHEBI:64076"/>
    </ligand>
</feature>
<keyword evidence="12 17" id="KW-0456">Lyase</keyword>
<evidence type="ECO:0000313" key="23">
    <source>
        <dbReference type="EMBL" id="PSW10457.1"/>
    </source>
</evidence>
<dbReference type="Pfam" id="PF01256">
    <property type="entry name" value="Carb_kinase"/>
    <property type="match status" value="1"/>
</dbReference>
<dbReference type="PROSITE" id="PS50206">
    <property type="entry name" value="RHODANESE_3"/>
    <property type="match status" value="1"/>
</dbReference>
<comment type="catalytic activity">
    <reaction evidence="1 18 19">
        <text>(6R)-NADHX = (6S)-NADHX</text>
        <dbReference type="Rhea" id="RHEA:32215"/>
        <dbReference type="ChEBI" id="CHEBI:64074"/>
        <dbReference type="ChEBI" id="CHEBI:64075"/>
        <dbReference type="EC" id="5.1.99.6"/>
    </reaction>
</comment>
<evidence type="ECO:0000259" key="20">
    <source>
        <dbReference type="PROSITE" id="PS50206"/>
    </source>
</evidence>
<evidence type="ECO:0000256" key="12">
    <source>
        <dbReference type="ARBA" id="ARBA00023239"/>
    </source>
</evidence>
<dbReference type="PROSITE" id="PS51383">
    <property type="entry name" value="YJEF_C_3"/>
    <property type="match status" value="1"/>
</dbReference>
<comment type="function">
    <text evidence="14 19">Bifunctional enzyme that catalyzes the epimerization of the S- and R-forms of NAD(P)HX and the dehydration of the S-form of NAD(P)HX at the expense of ADP, which is converted to AMP. This allows the repair of both epimers of NAD(P)HX, a damaged form of NAD(P)H that is a result of enzymatic or heat-dependent hydration.</text>
</comment>
<comment type="catalytic activity">
    <reaction evidence="15 17 19">
        <text>(6S)-NADHX + ADP = AMP + phosphate + NADH + H(+)</text>
        <dbReference type="Rhea" id="RHEA:32223"/>
        <dbReference type="ChEBI" id="CHEBI:15378"/>
        <dbReference type="ChEBI" id="CHEBI:43474"/>
        <dbReference type="ChEBI" id="CHEBI:57945"/>
        <dbReference type="ChEBI" id="CHEBI:64074"/>
        <dbReference type="ChEBI" id="CHEBI:456215"/>
        <dbReference type="ChEBI" id="CHEBI:456216"/>
        <dbReference type="EC" id="4.2.1.136"/>
    </reaction>
</comment>
<feature type="binding site" evidence="17">
    <location>
        <position position="325"/>
    </location>
    <ligand>
        <name>(6S)-NADPHX</name>
        <dbReference type="ChEBI" id="CHEBI:64076"/>
    </ligand>
</feature>